<dbReference type="EMBL" id="ANMO01000074">
    <property type="protein sequence ID" value="EMB17989.1"/>
    <property type="molecule type" value="Genomic_DNA"/>
</dbReference>
<evidence type="ECO:0000313" key="2">
    <source>
        <dbReference type="Proteomes" id="UP000011529"/>
    </source>
</evidence>
<dbReference type="Proteomes" id="UP000011529">
    <property type="component" value="Unassembled WGS sequence"/>
</dbReference>
<evidence type="ECO:0000313" key="1">
    <source>
        <dbReference type="EMBL" id="EMB17989.1"/>
    </source>
</evidence>
<sequence length="40" mass="4712">MLTDPIFVLGRRRESFATLNWWFEASSNHRLNASAVKLNY</sequence>
<organism evidence="1 2">
    <name type="scientific">Rhodopirellula europaea 6C</name>
    <dbReference type="NCBI Taxonomy" id="1263867"/>
    <lineage>
        <taxon>Bacteria</taxon>
        <taxon>Pseudomonadati</taxon>
        <taxon>Planctomycetota</taxon>
        <taxon>Planctomycetia</taxon>
        <taxon>Pirellulales</taxon>
        <taxon>Pirellulaceae</taxon>
        <taxon>Rhodopirellula</taxon>
    </lineage>
</organism>
<keyword evidence="2" id="KW-1185">Reference proteome</keyword>
<proteinExistence type="predicted"/>
<comment type="caution">
    <text evidence="1">The sequence shown here is derived from an EMBL/GenBank/DDBJ whole genome shotgun (WGS) entry which is preliminary data.</text>
</comment>
<accession>M2B721</accession>
<reference evidence="1" key="2">
    <citation type="journal article" date="2013" name="Mar. Genomics">
        <title>Expression of sulfatases in Rhodopirellula baltica and the diversity of sulfatases in the genus Rhodopirellula.</title>
        <authorList>
            <person name="Wegner C.E."/>
            <person name="Richter-Heitmann T."/>
            <person name="Klindworth A."/>
            <person name="Klockow C."/>
            <person name="Richter M."/>
            <person name="Achstetter T."/>
            <person name="Glockner F.O."/>
            <person name="Harder J."/>
        </authorList>
    </citation>
    <scope>NUCLEOTIDE SEQUENCE [LARGE SCALE GENOMIC DNA]</scope>
    <source>
        <strain evidence="1">6C</strain>
    </source>
</reference>
<name>M2B721_9BACT</name>
<gene>
    <name evidence="1" type="ORF">RE6C_01327</name>
</gene>
<dbReference type="AlphaFoldDB" id="M2B721"/>
<reference evidence="1" key="1">
    <citation type="submission" date="2012-11" db="EMBL/GenBank/DDBJ databases">
        <title>Permanent draft genomes of Rhodopirellula europaea strain SH398 and 6C.</title>
        <authorList>
            <person name="Richter M."/>
            <person name="Richter-Heitmann T."/>
            <person name="Frank C."/>
            <person name="Harder J."/>
            <person name="Glockner F.O."/>
        </authorList>
    </citation>
    <scope>NUCLEOTIDE SEQUENCE</scope>
    <source>
        <strain evidence="1">6C</strain>
    </source>
</reference>
<protein>
    <submittedName>
        <fullName evidence="1">Uncharacterized protein</fullName>
    </submittedName>
</protein>
<dbReference type="PATRIC" id="fig|1263867.3.peg.1405"/>